<evidence type="ECO:0000259" key="4">
    <source>
        <dbReference type="PROSITE" id="PS50932"/>
    </source>
</evidence>
<accession>A0A2K2F5E7</accession>
<dbReference type="Gene3D" id="1.10.260.40">
    <property type="entry name" value="lambda repressor-like DNA-binding domains"/>
    <property type="match status" value="1"/>
</dbReference>
<comment type="caution">
    <text evidence="5">The sequence shown here is derived from an EMBL/GenBank/DDBJ whole genome shotgun (WGS) entry which is preliminary data.</text>
</comment>
<dbReference type="GO" id="GO:0000976">
    <property type="term" value="F:transcription cis-regulatory region binding"/>
    <property type="evidence" value="ECO:0007669"/>
    <property type="project" value="TreeGrafter"/>
</dbReference>
<proteinExistence type="predicted"/>
<dbReference type="KEGG" id="cthd:CDO33_15740"/>
<keyword evidence="1" id="KW-0805">Transcription regulation</keyword>
<dbReference type="GO" id="GO:0003700">
    <property type="term" value="F:DNA-binding transcription factor activity"/>
    <property type="evidence" value="ECO:0007669"/>
    <property type="project" value="TreeGrafter"/>
</dbReference>
<dbReference type="SMART" id="SM00354">
    <property type="entry name" value="HTH_LACI"/>
    <property type="match status" value="1"/>
</dbReference>
<dbReference type="InterPro" id="IPR046335">
    <property type="entry name" value="LacI/GalR-like_sensor"/>
</dbReference>
<keyword evidence="3" id="KW-0804">Transcription</keyword>
<sequence length="338" mass="37254">MGVTIEDIAKAANVSPSTVSRAIANNPRISEKTRKKIFKIIEEMNYHPNYIARSLANKSTNIVGVVVMGTTEKAFQHPFFPEILRGIASVAYKNKYKILISSVNSLDEEKQIVGELTQSGITDGIILLSSRVKDPSISYLSDIKFPYVIVGRPENENEVNWVDNDNVSIGYKMTKHLIDMGCTDIAFLGVNSEFIVTLDRLKGYKMALADHNIPVDEKLIVEGKFVDDAGYELMKKVLDKGIVPSGVIACDDFLAFGAIKYLNENGLKVPDDVAVAGFNNVPLSNYFTPPLTSVEINAFSLGAKAFELFMAGANSEFKSFNRAIIPAELVIRESTQKK</sequence>
<dbReference type="SUPFAM" id="SSF53822">
    <property type="entry name" value="Periplasmic binding protein-like I"/>
    <property type="match status" value="1"/>
</dbReference>
<evidence type="ECO:0000313" key="6">
    <source>
        <dbReference type="Proteomes" id="UP000236151"/>
    </source>
</evidence>
<dbReference type="SUPFAM" id="SSF47413">
    <property type="entry name" value="lambda repressor-like DNA-binding domains"/>
    <property type="match status" value="1"/>
</dbReference>
<keyword evidence="6" id="KW-1185">Reference proteome</keyword>
<evidence type="ECO:0000313" key="5">
    <source>
        <dbReference type="EMBL" id="PNU00098.1"/>
    </source>
</evidence>
<dbReference type="PANTHER" id="PTHR30146">
    <property type="entry name" value="LACI-RELATED TRANSCRIPTIONAL REPRESSOR"/>
    <property type="match status" value="1"/>
</dbReference>
<organism evidence="5 6">
    <name type="scientific">Clostridium thermosuccinogenes</name>
    <dbReference type="NCBI Taxonomy" id="84032"/>
    <lineage>
        <taxon>Bacteria</taxon>
        <taxon>Bacillati</taxon>
        <taxon>Bacillota</taxon>
        <taxon>Clostridia</taxon>
        <taxon>Eubacteriales</taxon>
        <taxon>Clostridiaceae</taxon>
        <taxon>Clostridium</taxon>
    </lineage>
</organism>
<keyword evidence="2" id="KW-0238">DNA-binding</keyword>
<dbReference type="Pfam" id="PF13377">
    <property type="entry name" value="Peripla_BP_3"/>
    <property type="match status" value="1"/>
</dbReference>
<dbReference type="CDD" id="cd01392">
    <property type="entry name" value="HTH_LacI"/>
    <property type="match status" value="1"/>
</dbReference>
<gene>
    <name evidence="5" type="ORF">CDQ84_07105</name>
</gene>
<reference evidence="5 6" key="1">
    <citation type="submission" date="2017-06" db="EMBL/GenBank/DDBJ databases">
        <title>Investigating the central metabolism of Clostridium thermosuccinogenes.</title>
        <authorList>
            <person name="Koendjbiharie J.G."/>
            <person name="van Kranenburg R."/>
        </authorList>
    </citation>
    <scope>NUCLEOTIDE SEQUENCE [LARGE SCALE GENOMIC DNA]</scope>
    <source>
        <strain evidence="5 6">DSM 5806</strain>
    </source>
</reference>
<feature type="domain" description="HTH lacI-type" evidence="4">
    <location>
        <begin position="3"/>
        <end position="57"/>
    </location>
</feature>
<dbReference type="CDD" id="cd06294">
    <property type="entry name" value="PBP1_MalR-like"/>
    <property type="match status" value="1"/>
</dbReference>
<dbReference type="AlphaFoldDB" id="A0A2K2F5E7"/>
<dbReference type="InterPro" id="IPR028082">
    <property type="entry name" value="Peripla_BP_I"/>
</dbReference>
<dbReference type="PROSITE" id="PS00356">
    <property type="entry name" value="HTH_LACI_1"/>
    <property type="match status" value="1"/>
</dbReference>
<evidence type="ECO:0000256" key="3">
    <source>
        <dbReference type="ARBA" id="ARBA00023163"/>
    </source>
</evidence>
<dbReference type="Pfam" id="PF00356">
    <property type="entry name" value="LacI"/>
    <property type="match status" value="1"/>
</dbReference>
<name>A0A2K2F5E7_9CLOT</name>
<evidence type="ECO:0000256" key="1">
    <source>
        <dbReference type="ARBA" id="ARBA00023015"/>
    </source>
</evidence>
<dbReference type="InterPro" id="IPR010982">
    <property type="entry name" value="Lambda_DNA-bd_dom_sf"/>
</dbReference>
<protein>
    <submittedName>
        <fullName evidence="5">Transcriptional regulator</fullName>
    </submittedName>
</protein>
<dbReference type="InterPro" id="IPR000843">
    <property type="entry name" value="HTH_LacI"/>
</dbReference>
<evidence type="ECO:0000256" key="2">
    <source>
        <dbReference type="ARBA" id="ARBA00023125"/>
    </source>
</evidence>
<dbReference type="EMBL" id="NIOJ01000013">
    <property type="protein sequence ID" value="PNU00098.1"/>
    <property type="molecule type" value="Genomic_DNA"/>
</dbReference>
<dbReference type="PANTHER" id="PTHR30146:SF109">
    <property type="entry name" value="HTH-TYPE TRANSCRIPTIONAL REGULATOR GALS"/>
    <property type="match status" value="1"/>
</dbReference>
<dbReference type="Gene3D" id="3.40.50.2300">
    <property type="match status" value="2"/>
</dbReference>
<dbReference type="RefSeq" id="WP_103081034.1">
    <property type="nucleotide sequence ID" value="NZ_CP021850.1"/>
</dbReference>
<dbReference type="Proteomes" id="UP000236151">
    <property type="component" value="Unassembled WGS sequence"/>
</dbReference>
<dbReference type="OrthoDB" id="9788209at2"/>
<dbReference type="PROSITE" id="PS50932">
    <property type="entry name" value="HTH_LACI_2"/>
    <property type="match status" value="1"/>
</dbReference>